<dbReference type="InterPro" id="IPR001360">
    <property type="entry name" value="Glyco_hydro_1"/>
</dbReference>
<dbReference type="PANTHER" id="PTHR10353:SF122">
    <property type="entry name" value="6-PHOSPHO-BETA-GLUCOSIDASE ASCB-RELATED"/>
    <property type="match status" value="1"/>
</dbReference>
<keyword evidence="3 6" id="KW-0326">Glycosidase</keyword>
<dbReference type="GO" id="GO:0008422">
    <property type="term" value="F:beta-glucosidase activity"/>
    <property type="evidence" value="ECO:0007669"/>
    <property type="project" value="TreeGrafter"/>
</dbReference>
<dbReference type="AlphaFoldDB" id="A0A9D1XMC1"/>
<comment type="similarity">
    <text evidence="1 5">Belongs to the glycosyl hydrolase 1 family.</text>
</comment>
<gene>
    <name evidence="7" type="ORF">H9980_08965</name>
</gene>
<dbReference type="PRINTS" id="PR00131">
    <property type="entry name" value="GLHYDRLASE1"/>
</dbReference>
<name>A0A9D1XMC1_9FIRM</name>
<comment type="caution">
    <text evidence="7">The sequence shown here is derived from an EMBL/GenBank/DDBJ whole genome shotgun (WGS) entry which is preliminary data.</text>
</comment>
<feature type="active site" description="Nucleophile" evidence="4">
    <location>
        <position position="389"/>
    </location>
</feature>
<organism evidence="7 8">
    <name type="scientific">Candidatus Erysipelatoclostridium merdavium</name>
    <dbReference type="NCBI Taxonomy" id="2838566"/>
    <lineage>
        <taxon>Bacteria</taxon>
        <taxon>Bacillati</taxon>
        <taxon>Bacillota</taxon>
        <taxon>Erysipelotrichia</taxon>
        <taxon>Erysipelotrichales</taxon>
        <taxon>Erysipelotrichales incertae sedis</taxon>
    </lineage>
</organism>
<dbReference type="Pfam" id="PF00232">
    <property type="entry name" value="Glyco_hydro_1"/>
    <property type="match status" value="1"/>
</dbReference>
<proteinExistence type="inferred from homology"/>
<evidence type="ECO:0000256" key="5">
    <source>
        <dbReference type="RuleBase" id="RU003690"/>
    </source>
</evidence>
<reference evidence="7" key="2">
    <citation type="submission" date="2021-04" db="EMBL/GenBank/DDBJ databases">
        <authorList>
            <person name="Gilroy R."/>
        </authorList>
    </citation>
    <scope>NUCLEOTIDE SEQUENCE</scope>
    <source>
        <strain evidence="7">ChiGjej1B1-14440</strain>
    </source>
</reference>
<dbReference type="Proteomes" id="UP000886724">
    <property type="component" value="Unassembled WGS sequence"/>
</dbReference>
<dbReference type="PROSITE" id="PS00572">
    <property type="entry name" value="GLYCOSYL_HYDROL_F1_1"/>
    <property type="match status" value="1"/>
</dbReference>
<evidence type="ECO:0000256" key="3">
    <source>
        <dbReference type="ARBA" id="ARBA00023295"/>
    </source>
</evidence>
<sequence>MKQFSKDFLWGGAVAANQCEGAWLEDGKEPNVTDIMVGIGSKDPGLKWNDTTNKWEMALDPNKVYLSHEAIDFYHRYNEDLELMAGMGFNCFRTSIAWGRIFPNGDEETPNEAGLEFYDRLIDKMIELKMEPVITLSHYETPLHLLTEYGGWSNHKLIDFWNRYVTTVFKRYQGKVKYWLTFNEVNNMMNNPLVAGGVLNINPSDKNDPIGSITEKEKWQAYYNICVANAWTVKICREIDPDAKVGCMLTSSSVATYPYNCDPDNVFGAYDAVRKANFYFGDVFCLGIIPGYVKRIWQEHDCTPVTDEKELQLIIDYTVDFFSFSYYRSATYDHEVSLSGNTGGLVGKENPYLTGCSPEPWCWPIDPKGIRYVLNILYDRYHLPLFIVENGIGLDEKVDENGQINDIERQKYIEDHLKYVYEAVLDGVEVMGYLYWGPIDIVSAGTGEMRKRYGFVHVDRNNDGTGTLKRTKKDSYDWYKEVIETRGASILNKS</sequence>
<evidence type="ECO:0000313" key="8">
    <source>
        <dbReference type="Proteomes" id="UP000886724"/>
    </source>
</evidence>
<dbReference type="SUPFAM" id="SSF51445">
    <property type="entry name" value="(Trans)glycosidases"/>
    <property type="match status" value="1"/>
</dbReference>
<accession>A0A9D1XMC1</accession>
<dbReference type="InterPro" id="IPR017853">
    <property type="entry name" value="GH"/>
</dbReference>
<evidence type="ECO:0000313" key="7">
    <source>
        <dbReference type="EMBL" id="HIX82082.1"/>
    </source>
</evidence>
<dbReference type="FunFam" id="3.20.20.80:FF:000004">
    <property type="entry name" value="Beta-glucosidase 6-phospho-beta-glucosidase"/>
    <property type="match status" value="1"/>
</dbReference>
<dbReference type="Gene3D" id="3.20.20.80">
    <property type="entry name" value="Glycosidases"/>
    <property type="match status" value="1"/>
</dbReference>
<evidence type="ECO:0000256" key="4">
    <source>
        <dbReference type="PROSITE-ProRule" id="PRU10055"/>
    </source>
</evidence>
<evidence type="ECO:0000256" key="6">
    <source>
        <dbReference type="RuleBase" id="RU004468"/>
    </source>
</evidence>
<dbReference type="InterPro" id="IPR018120">
    <property type="entry name" value="Glyco_hydro_1_AS"/>
</dbReference>
<evidence type="ECO:0000256" key="2">
    <source>
        <dbReference type="ARBA" id="ARBA00022801"/>
    </source>
</evidence>
<dbReference type="EMBL" id="DXET01000198">
    <property type="protein sequence ID" value="HIX82082.1"/>
    <property type="molecule type" value="Genomic_DNA"/>
</dbReference>
<dbReference type="GO" id="GO:0016052">
    <property type="term" value="P:carbohydrate catabolic process"/>
    <property type="evidence" value="ECO:0007669"/>
    <property type="project" value="TreeGrafter"/>
</dbReference>
<keyword evidence="2 6" id="KW-0378">Hydrolase</keyword>
<protein>
    <submittedName>
        <fullName evidence="7">Glycoside hydrolase family 1 protein</fullName>
    </submittedName>
</protein>
<reference evidence="7" key="1">
    <citation type="journal article" date="2021" name="PeerJ">
        <title>Extensive microbial diversity within the chicken gut microbiome revealed by metagenomics and culture.</title>
        <authorList>
            <person name="Gilroy R."/>
            <person name="Ravi A."/>
            <person name="Getino M."/>
            <person name="Pursley I."/>
            <person name="Horton D.L."/>
            <person name="Alikhan N.F."/>
            <person name="Baker D."/>
            <person name="Gharbi K."/>
            <person name="Hall N."/>
            <person name="Watson M."/>
            <person name="Adriaenssens E.M."/>
            <person name="Foster-Nyarko E."/>
            <person name="Jarju S."/>
            <person name="Secka A."/>
            <person name="Antonio M."/>
            <person name="Oren A."/>
            <person name="Chaudhuri R.R."/>
            <person name="La Ragione R."/>
            <person name="Hildebrand F."/>
            <person name="Pallen M.J."/>
        </authorList>
    </citation>
    <scope>NUCLEOTIDE SEQUENCE</scope>
    <source>
        <strain evidence="7">ChiGjej1B1-14440</strain>
    </source>
</reference>
<dbReference type="PROSITE" id="PS00653">
    <property type="entry name" value="GLYCOSYL_HYDROL_F1_2"/>
    <property type="match status" value="1"/>
</dbReference>
<dbReference type="PANTHER" id="PTHR10353">
    <property type="entry name" value="GLYCOSYL HYDROLASE"/>
    <property type="match status" value="1"/>
</dbReference>
<evidence type="ECO:0000256" key="1">
    <source>
        <dbReference type="ARBA" id="ARBA00010838"/>
    </source>
</evidence>
<dbReference type="GO" id="GO:0005829">
    <property type="term" value="C:cytosol"/>
    <property type="evidence" value="ECO:0007669"/>
    <property type="project" value="TreeGrafter"/>
</dbReference>
<dbReference type="InterPro" id="IPR033132">
    <property type="entry name" value="GH_1_N_CS"/>
</dbReference>